<dbReference type="OrthoDB" id="7023556at2"/>
<dbReference type="Proteomes" id="UP000243207">
    <property type="component" value="Chromosome I"/>
</dbReference>
<protein>
    <submittedName>
        <fullName evidence="1">Uncharacterized protein</fullName>
    </submittedName>
</protein>
<keyword evidence="2" id="KW-1185">Reference proteome</keyword>
<dbReference type="STRING" id="487184.SAMN05216421_0447"/>
<gene>
    <name evidence="1" type="ORF">SAMN05216421_0447</name>
</gene>
<reference evidence="2" key="1">
    <citation type="submission" date="2016-10" db="EMBL/GenBank/DDBJ databases">
        <authorList>
            <person name="Varghese N."/>
            <person name="Submissions S."/>
        </authorList>
    </citation>
    <scope>NUCLEOTIDE SEQUENCE [LARGE SCALE GENOMIC DNA]</scope>
    <source>
        <strain evidence="2">NRRL B-51270</strain>
    </source>
</reference>
<proteinExistence type="predicted"/>
<evidence type="ECO:0000313" key="2">
    <source>
        <dbReference type="Proteomes" id="UP000243207"/>
    </source>
</evidence>
<dbReference type="AlphaFoldDB" id="A0A1H1MF15"/>
<dbReference type="EMBL" id="LT629736">
    <property type="protein sequence ID" value="SDR85192.1"/>
    <property type="molecule type" value="Genomic_DNA"/>
</dbReference>
<evidence type="ECO:0000313" key="1">
    <source>
        <dbReference type="EMBL" id="SDR85192.1"/>
    </source>
</evidence>
<accession>A0A1H1MF15</accession>
<sequence>MKTPEPEPLMCWNRDSSYGRLLRRLDQALDVARTRQWLTGQASGLTELELSGLSPEDANLLRRILNTLDVDRALPRPPALPDTYH</sequence>
<dbReference type="RefSeq" id="WP_093391617.1">
    <property type="nucleotide sequence ID" value="NZ_LT629736.1"/>
</dbReference>
<name>A0A1H1MF15_9GAMM</name>
<organism evidence="1 2">
    <name type="scientific">Halopseudomonas xinjiangensis</name>
    <dbReference type="NCBI Taxonomy" id="487184"/>
    <lineage>
        <taxon>Bacteria</taxon>
        <taxon>Pseudomonadati</taxon>
        <taxon>Pseudomonadota</taxon>
        <taxon>Gammaproteobacteria</taxon>
        <taxon>Pseudomonadales</taxon>
        <taxon>Pseudomonadaceae</taxon>
        <taxon>Halopseudomonas</taxon>
    </lineage>
</organism>